<sequence length="301" mass="34736">MEVDDRIDSYETIICRKVNPQTSDNGLGEALKRERTETIDILQVIDWYPYIGIWLLTKEIPNYTTENISLTCSSYPDLSSVSFIESDVVLLKSPKYEGYRLWFATFSASFPFELEINTCEKVIDGTIVFTKTSKTPYEMFIHLYEGDLARKTFFNILSPHITYNNIDFFDATQIEHGIYFFISLGYRWKVLPLNKTIRGIINSVILSDKRFSGDITSPWNWGELISEHQTYVFIPPLEEEEDSEMLVPSALFGCISYQYKGALIMSRDLKSVIEAYNILKGIVKAASSSDYDFIKNYDEDN</sequence>
<reference evidence="2" key="1">
    <citation type="submission" date="2022-11" db="UniProtKB">
        <authorList>
            <consortium name="WormBaseParasite"/>
        </authorList>
    </citation>
    <scope>IDENTIFICATION</scope>
</reference>
<evidence type="ECO:0000313" key="2">
    <source>
        <dbReference type="WBParaSite" id="PS1159_v2.g23554.t1"/>
    </source>
</evidence>
<dbReference type="Proteomes" id="UP000887580">
    <property type="component" value="Unplaced"/>
</dbReference>
<name>A0AC35G2U7_9BILA</name>
<protein>
    <submittedName>
        <fullName evidence="2">Uncharacterized protein</fullName>
    </submittedName>
</protein>
<evidence type="ECO:0000313" key="1">
    <source>
        <dbReference type="Proteomes" id="UP000887580"/>
    </source>
</evidence>
<organism evidence="1 2">
    <name type="scientific">Panagrolaimus sp. PS1159</name>
    <dbReference type="NCBI Taxonomy" id="55785"/>
    <lineage>
        <taxon>Eukaryota</taxon>
        <taxon>Metazoa</taxon>
        <taxon>Ecdysozoa</taxon>
        <taxon>Nematoda</taxon>
        <taxon>Chromadorea</taxon>
        <taxon>Rhabditida</taxon>
        <taxon>Tylenchina</taxon>
        <taxon>Panagrolaimomorpha</taxon>
        <taxon>Panagrolaimoidea</taxon>
        <taxon>Panagrolaimidae</taxon>
        <taxon>Panagrolaimus</taxon>
    </lineage>
</organism>
<proteinExistence type="predicted"/>
<dbReference type="WBParaSite" id="PS1159_v2.g23554.t1">
    <property type="protein sequence ID" value="PS1159_v2.g23554.t1"/>
    <property type="gene ID" value="PS1159_v2.g23554"/>
</dbReference>
<accession>A0AC35G2U7</accession>